<dbReference type="EMBL" id="HF935680">
    <property type="protein sequence ID" value="CCX12154.1"/>
    <property type="molecule type" value="Genomic_DNA"/>
</dbReference>
<keyword evidence="1" id="KW-0472">Membrane</keyword>
<organism evidence="2 3">
    <name type="scientific">Pyronema omphalodes (strain CBS 100304)</name>
    <name type="common">Pyronema confluens</name>
    <dbReference type="NCBI Taxonomy" id="1076935"/>
    <lineage>
        <taxon>Eukaryota</taxon>
        <taxon>Fungi</taxon>
        <taxon>Dikarya</taxon>
        <taxon>Ascomycota</taxon>
        <taxon>Pezizomycotina</taxon>
        <taxon>Pezizomycetes</taxon>
        <taxon>Pezizales</taxon>
        <taxon>Pyronemataceae</taxon>
        <taxon>Pyronema</taxon>
    </lineage>
</organism>
<name>U4LII5_PYROM</name>
<gene>
    <name evidence="2" type="ORF">PCON_11748</name>
</gene>
<keyword evidence="3" id="KW-1185">Reference proteome</keyword>
<accession>U4LII5</accession>
<proteinExistence type="predicted"/>
<evidence type="ECO:0000313" key="3">
    <source>
        <dbReference type="Proteomes" id="UP000018144"/>
    </source>
</evidence>
<dbReference type="Proteomes" id="UP000018144">
    <property type="component" value="Unassembled WGS sequence"/>
</dbReference>
<keyword evidence="1" id="KW-0812">Transmembrane</keyword>
<keyword evidence="1" id="KW-1133">Transmembrane helix</keyword>
<dbReference type="AlphaFoldDB" id="U4LII5"/>
<sequence>MYHRVWFPALQTLLIPSGSCYTRVGTLPRTPSPFHSPSRFYATMSRYSRTLQVPKNSAFSLQKEIPIWYIVDSAAQTQKEDLCGPDALTVVGLSLIMSFCGLLFALQATISIQVSFLHSLRCRVKGN</sequence>
<evidence type="ECO:0000256" key="1">
    <source>
        <dbReference type="SAM" id="Phobius"/>
    </source>
</evidence>
<reference evidence="2 3" key="1">
    <citation type="journal article" date="2013" name="PLoS Genet.">
        <title>The genome and development-dependent transcriptomes of Pyronema confluens: a window into fungal evolution.</title>
        <authorList>
            <person name="Traeger S."/>
            <person name="Altegoer F."/>
            <person name="Freitag M."/>
            <person name="Gabaldon T."/>
            <person name="Kempken F."/>
            <person name="Kumar A."/>
            <person name="Marcet-Houben M."/>
            <person name="Poggeler S."/>
            <person name="Stajich J.E."/>
            <person name="Nowrousian M."/>
        </authorList>
    </citation>
    <scope>NUCLEOTIDE SEQUENCE [LARGE SCALE GENOMIC DNA]</scope>
    <source>
        <strain evidence="3">CBS 100304</strain>
        <tissue evidence="2">Vegetative mycelium</tissue>
    </source>
</reference>
<protein>
    <submittedName>
        <fullName evidence="2">Uncharacterized protein</fullName>
    </submittedName>
</protein>
<evidence type="ECO:0000313" key="2">
    <source>
        <dbReference type="EMBL" id="CCX12154.1"/>
    </source>
</evidence>
<feature type="transmembrane region" description="Helical" evidence="1">
    <location>
        <begin position="95"/>
        <end position="117"/>
    </location>
</feature>